<gene>
    <name evidence="2" type="ORF">GCM10010124_26390</name>
</gene>
<dbReference type="RefSeq" id="WP_189114587.1">
    <property type="nucleotide sequence ID" value="NZ_BMQC01000008.1"/>
</dbReference>
<dbReference type="Proteomes" id="UP000662200">
    <property type="component" value="Unassembled WGS sequence"/>
</dbReference>
<dbReference type="EMBL" id="BMQC01000008">
    <property type="protein sequence ID" value="GGK32328.1"/>
    <property type="molecule type" value="Genomic_DNA"/>
</dbReference>
<reference evidence="2" key="2">
    <citation type="submission" date="2020-09" db="EMBL/GenBank/DDBJ databases">
        <authorList>
            <person name="Sun Q."/>
            <person name="Ohkuma M."/>
        </authorList>
    </citation>
    <scope>NUCLEOTIDE SEQUENCE</scope>
    <source>
        <strain evidence="2">JCM 3091</strain>
    </source>
</reference>
<keyword evidence="3" id="KW-1185">Reference proteome</keyword>
<feature type="signal peptide" evidence="1">
    <location>
        <begin position="1"/>
        <end position="17"/>
    </location>
</feature>
<evidence type="ECO:0000256" key="1">
    <source>
        <dbReference type="SAM" id="SignalP"/>
    </source>
</evidence>
<protein>
    <recommendedName>
        <fullName evidence="4">Lipoprotein</fullName>
    </recommendedName>
</protein>
<evidence type="ECO:0000313" key="2">
    <source>
        <dbReference type="EMBL" id="GGK32328.1"/>
    </source>
</evidence>
<reference evidence="2" key="1">
    <citation type="journal article" date="2014" name="Int. J. Syst. Evol. Microbiol.">
        <title>Complete genome sequence of Corynebacterium casei LMG S-19264T (=DSM 44701T), isolated from a smear-ripened cheese.</title>
        <authorList>
            <consortium name="US DOE Joint Genome Institute (JGI-PGF)"/>
            <person name="Walter F."/>
            <person name="Albersmeier A."/>
            <person name="Kalinowski J."/>
            <person name="Ruckert C."/>
        </authorList>
    </citation>
    <scope>NUCLEOTIDE SEQUENCE</scope>
    <source>
        <strain evidence="2">JCM 3091</strain>
    </source>
</reference>
<accession>A0A8J3BV44</accession>
<comment type="caution">
    <text evidence="2">The sequence shown here is derived from an EMBL/GenBank/DDBJ whole genome shotgun (WGS) entry which is preliminary data.</text>
</comment>
<name>A0A8J3BV44_9ACTN</name>
<feature type="chain" id="PRO_5038954875" description="Lipoprotein" evidence="1">
    <location>
        <begin position="18"/>
        <end position="108"/>
    </location>
</feature>
<sequence length="108" mass="11127">MHKTTAAIALAALVALAGCGASPKAYTDYLATMSKHGTDAGTALKTRGEQATTERCDQARAAVRDALSPERLPGESREGYAALLAEGDRVFVAACVHAGRQPDPSPSS</sequence>
<proteinExistence type="predicted"/>
<dbReference type="AlphaFoldDB" id="A0A8J3BV44"/>
<evidence type="ECO:0008006" key="4">
    <source>
        <dbReference type="Google" id="ProtNLM"/>
    </source>
</evidence>
<dbReference type="PROSITE" id="PS51257">
    <property type="entry name" value="PROKAR_LIPOPROTEIN"/>
    <property type="match status" value="1"/>
</dbReference>
<organism evidence="2 3">
    <name type="scientific">Pilimelia terevasa</name>
    <dbReference type="NCBI Taxonomy" id="53372"/>
    <lineage>
        <taxon>Bacteria</taxon>
        <taxon>Bacillati</taxon>
        <taxon>Actinomycetota</taxon>
        <taxon>Actinomycetes</taxon>
        <taxon>Micromonosporales</taxon>
        <taxon>Micromonosporaceae</taxon>
        <taxon>Pilimelia</taxon>
    </lineage>
</organism>
<keyword evidence="1" id="KW-0732">Signal</keyword>
<evidence type="ECO:0000313" key="3">
    <source>
        <dbReference type="Proteomes" id="UP000662200"/>
    </source>
</evidence>